<gene>
    <name evidence="1" type="ORF">MRB53_032767</name>
</gene>
<proteinExistence type="predicted"/>
<sequence length="866" mass="96501">MRILLPVKITEDRGDPDPRLRQYRTRALTSLPCNKVSAGARHVMVVSLFRRQNLNHKSVVAGRCCTRGKRNRKHGVTHDGRAIVINGDRKLILSGSIHYPRSTPEMWPVLIQMAKAGGLNAIETYVFWDIHEPQRGQYDFNGNRDIIRFLKTIQDAGLYVVLRLGPYVCAEWNYGGLPVWLHQLPGIQIRTDNKIFEDAMSNFTTLIVNMINKENLWAPQGGPIILAQIENEYGNVISSYGDAGKKYLQWTAQLAESFNISIPWIMCQEPDAPQPMINTCNGFYCDEFTPNTNSVPKMWTENWVGWFKSWGEKDPHRPAEDVAFAVARFFQRSGTFQNYYMYHGGTNFGRSPGGPYVVTTYDYDAPIDEYGNQNLPKWGHLKQLHELLYSMERVLLYGDKADYQLLNGQTWATIYTLNGTSGCFLSNTDGYKDYNVSFQNNTYHLPAWSVSILPTCKEVVYNTATVTAQTSLMVKKPNTAENDTDLVWLWLPEDIDDTISGEGTFTVSQLLEQNNVTGGNSDYLWYMTSVSIRKHDPIYSKQMILRVHTMGHGLHVFFNGNHVGSSYSSDGKQDFVLEVPVKIKHHHRTNHLALLSSTVGLKNYGPFFDTIPTGIAGGAGGSVELIGNGSLTMNLSTNPWTYKVGLNGEINQIWAEDDIDWQYDSIPIRSPLTWYKTTFSAPLGNNPVVVNLQGLQKGEAWVNGHSIGRFWPTILAPSDCEPCWYGGPYDPKKCATGCGLPTQNWYHVPRSILKSDNNSLVLLEEMGGSPFNVNFQTVTVGTVCAGVPMGDVLELECASDSSISSIEFASLKPTNGTCGSYVGPSDGALLNYVQQACMGQTRCSIPVTPNLPGGQNGTILTVQAVC</sequence>
<accession>A0ACC2KSU2</accession>
<evidence type="ECO:0000313" key="1">
    <source>
        <dbReference type="EMBL" id="KAJ8624237.1"/>
    </source>
</evidence>
<organism evidence="1 2">
    <name type="scientific">Persea americana</name>
    <name type="common">Avocado</name>
    <dbReference type="NCBI Taxonomy" id="3435"/>
    <lineage>
        <taxon>Eukaryota</taxon>
        <taxon>Viridiplantae</taxon>
        <taxon>Streptophyta</taxon>
        <taxon>Embryophyta</taxon>
        <taxon>Tracheophyta</taxon>
        <taxon>Spermatophyta</taxon>
        <taxon>Magnoliopsida</taxon>
        <taxon>Magnoliidae</taxon>
        <taxon>Laurales</taxon>
        <taxon>Lauraceae</taxon>
        <taxon>Persea</taxon>
    </lineage>
</organism>
<protein>
    <submittedName>
        <fullName evidence="1">Uncharacterized protein</fullName>
    </submittedName>
</protein>
<reference evidence="1 2" key="1">
    <citation type="journal article" date="2022" name="Hortic Res">
        <title>A haplotype resolved chromosomal level avocado genome allows analysis of novel avocado genes.</title>
        <authorList>
            <person name="Nath O."/>
            <person name="Fletcher S.J."/>
            <person name="Hayward A."/>
            <person name="Shaw L.M."/>
            <person name="Masouleh A.K."/>
            <person name="Furtado A."/>
            <person name="Henry R.J."/>
            <person name="Mitter N."/>
        </authorList>
    </citation>
    <scope>NUCLEOTIDE SEQUENCE [LARGE SCALE GENOMIC DNA]</scope>
    <source>
        <strain evidence="2">cv. Hass</strain>
    </source>
</reference>
<keyword evidence="2" id="KW-1185">Reference proteome</keyword>
<dbReference type="Proteomes" id="UP001234297">
    <property type="component" value="Chromosome 11"/>
</dbReference>
<comment type="caution">
    <text evidence="1">The sequence shown here is derived from an EMBL/GenBank/DDBJ whole genome shotgun (WGS) entry which is preliminary data.</text>
</comment>
<evidence type="ECO:0000313" key="2">
    <source>
        <dbReference type="Proteomes" id="UP001234297"/>
    </source>
</evidence>
<dbReference type="EMBL" id="CM056819">
    <property type="protein sequence ID" value="KAJ8624237.1"/>
    <property type="molecule type" value="Genomic_DNA"/>
</dbReference>
<name>A0ACC2KSU2_PERAE</name>